<evidence type="ECO:0000313" key="4">
    <source>
        <dbReference type="Proteomes" id="UP000265715"/>
    </source>
</evidence>
<dbReference type="InterPro" id="IPR021309">
    <property type="entry name" value="YgaP-like_TM"/>
</dbReference>
<keyword evidence="1" id="KW-0472">Membrane</keyword>
<keyword evidence="1" id="KW-0812">Transmembrane</keyword>
<name>A0A399EU18_9DEIN</name>
<gene>
    <name evidence="3" type="ORF">Mterra_01265</name>
</gene>
<feature type="domain" description="Inner membrane protein YgaP-like transmembrane" evidence="2">
    <location>
        <begin position="1"/>
        <end position="60"/>
    </location>
</feature>
<feature type="transmembrane region" description="Helical" evidence="1">
    <location>
        <begin position="30"/>
        <end position="54"/>
    </location>
</feature>
<organism evidence="3 4">
    <name type="scientific">Calidithermus terrae</name>
    <dbReference type="NCBI Taxonomy" id="1408545"/>
    <lineage>
        <taxon>Bacteria</taxon>
        <taxon>Thermotogati</taxon>
        <taxon>Deinococcota</taxon>
        <taxon>Deinococci</taxon>
        <taxon>Thermales</taxon>
        <taxon>Thermaceae</taxon>
        <taxon>Calidithermus</taxon>
    </lineage>
</organism>
<proteinExistence type="predicted"/>
<evidence type="ECO:0000256" key="1">
    <source>
        <dbReference type="SAM" id="Phobius"/>
    </source>
</evidence>
<evidence type="ECO:0000313" key="3">
    <source>
        <dbReference type="EMBL" id="RIH87083.1"/>
    </source>
</evidence>
<keyword evidence="4" id="KW-1185">Reference proteome</keyword>
<dbReference type="EMBL" id="QXDL01000039">
    <property type="protein sequence ID" value="RIH87083.1"/>
    <property type="molecule type" value="Genomic_DNA"/>
</dbReference>
<sequence length="63" mass="6848">MGYADQRIRYVLAVAFLLIAFFGVNGVWQWVFGLLGAVMVATAGLNFCPVWAALKINTRGKAA</sequence>
<feature type="transmembrane region" description="Helical" evidence="1">
    <location>
        <begin position="7"/>
        <end position="24"/>
    </location>
</feature>
<dbReference type="Pfam" id="PF11127">
    <property type="entry name" value="YgaP-like_TM"/>
    <property type="match status" value="1"/>
</dbReference>
<reference evidence="3 4" key="1">
    <citation type="submission" date="2018-08" db="EMBL/GenBank/DDBJ databases">
        <title>Meiothermus terrae DSM 26712 genome sequencing project.</title>
        <authorList>
            <person name="Da Costa M.S."/>
            <person name="Albuquerque L."/>
            <person name="Raposo P."/>
            <person name="Froufe H.J.C."/>
            <person name="Barroso C.S."/>
            <person name="Egas C."/>
        </authorList>
    </citation>
    <scope>NUCLEOTIDE SEQUENCE [LARGE SCALE GENOMIC DNA]</scope>
    <source>
        <strain evidence="3 4">DSM 26712</strain>
    </source>
</reference>
<keyword evidence="1" id="KW-1133">Transmembrane helix</keyword>
<dbReference type="Proteomes" id="UP000265715">
    <property type="component" value="Unassembled WGS sequence"/>
</dbReference>
<protein>
    <recommendedName>
        <fullName evidence="2">Inner membrane protein YgaP-like transmembrane domain-containing protein</fullName>
    </recommendedName>
</protein>
<dbReference type="AlphaFoldDB" id="A0A399EU18"/>
<comment type="caution">
    <text evidence="3">The sequence shown here is derived from an EMBL/GenBank/DDBJ whole genome shotgun (WGS) entry which is preliminary data.</text>
</comment>
<evidence type="ECO:0000259" key="2">
    <source>
        <dbReference type="Pfam" id="PF11127"/>
    </source>
</evidence>
<accession>A0A399EU18</accession>